<dbReference type="EMBL" id="AUZY01012264">
    <property type="protein sequence ID" value="EQD30641.1"/>
    <property type="molecule type" value="Genomic_DNA"/>
</dbReference>
<dbReference type="InterPro" id="IPR036188">
    <property type="entry name" value="FAD/NAD-bd_sf"/>
</dbReference>
<dbReference type="Pfam" id="PF07992">
    <property type="entry name" value="Pyr_redox_2"/>
    <property type="match status" value="1"/>
</dbReference>
<sequence>GRAGDFALPERRDRPARIHGGLTLDPVSGTERDLPADLVLLALGFTGPRPDDVLQGFGVRRGGGDRVAVSPGGATSVAAIFACGDAVRGASLVVNAIAEGRACAAAIDRHLRGRSV</sequence>
<organism evidence="2">
    <name type="scientific">mine drainage metagenome</name>
    <dbReference type="NCBI Taxonomy" id="410659"/>
    <lineage>
        <taxon>unclassified sequences</taxon>
        <taxon>metagenomes</taxon>
        <taxon>ecological metagenomes</taxon>
    </lineage>
</organism>
<dbReference type="InterPro" id="IPR023753">
    <property type="entry name" value="FAD/NAD-binding_dom"/>
</dbReference>
<dbReference type="Gene3D" id="3.50.50.60">
    <property type="entry name" value="FAD/NAD(P)-binding domain"/>
    <property type="match status" value="1"/>
</dbReference>
<name>T0Y686_9ZZZZ</name>
<feature type="domain" description="FAD/NAD(P)-binding" evidence="1">
    <location>
        <begin position="27"/>
        <end position="100"/>
    </location>
</feature>
<dbReference type="SUPFAM" id="SSF51905">
    <property type="entry name" value="FAD/NAD(P)-binding domain"/>
    <property type="match status" value="1"/>
</dbReference>
<dbReference type="PANTHER" id="PTHR43100">
    <property type="entry name" value="GLUTAMATE SYNTHASE [NADPH] SMALL CHAIN"/>
    <property type="match status" value="1"/>
</dbReference>
<dbReference type="PANTHER" id="PTHR43100:SF1">
    <property type="entry name" value="GLUTAMATE SYNTHASE [NADPH] SMALL CHAIN"/>
    <property type="match status" value="1"/>
</dbReference>
<feature type="non-terminal residue" evidence="2">
    <location>
        <position position="1"/>
    </location>
</feature>
<dbReference type="AlphaFoldDB" id="T0Y686"/>
<reference evidence="2" key="2">
    <citation type="journal article" date="2014" name="ISME J.">
        <title>Microbial stratification in low pH oxic and suboxic macroscopic growths along an acid mine drainage.</title>
        <authorList>
            <person name="Mendez-Garcia C."/>
            <person name="Mesa V."/>
            <person name="Sprenger R.R."/>
            <person name="Richter M."/>
            <person name="Diez M.S."/>
            <person name="Solano J."/>
            <person name="Bargiela R."/>
            <person name="Golyshina O.V."/>
            <person name="Manteca A."/>
            <person name="Ramos J.L."/>
            <person name="Gallego J.R."/>
            <person name="Llorente I."/>
            <person name="Martins Dos Santos V.A."/>
            <person name="Jensen O.N."/>
            <person name="Pelaez A.I."/>
            <person name="Sanchez J."/>
            <person name="Ferrer M."/>
        </authorList>
    </citation>
    <scope>NUCLEOTIDE SEQUENCE</scope>
</reference>
<dbReference type="GO" id="GO:0016491">
    <property type="term" value="F:oxidoreductase activity"/>
    <property type="evidence" value="ECO:0007669"/>
    <property type="project" value="InterPro"/>
</dbReference>
<proteinExistence type="predicted"/>
<dbReference type="InterPro" id="IPR051394">
    <property type="entry name" value="Glutamate_Synthase"/>
</dbReference>
<evidence type="ECO:0000313" key="2">
    <source>
        <dbReference type="EMBL" id="EQD30641.1"/>
    </source>
</evidence>
<comment type="caution">
    <text evidence="2">The sequence shown here is derived from an EMBL/GenBank/DDBJ whole genome shotgun (WGS) entry which is preliminary data.</text>
</comment>
<protein>
    <submittedName>
        <fullName evidence="2">Oxidoreductase</fullName>
    </submittedName>
</protein>
<gene>
    <name evidence="2" type="ORF">B1B_18316</name>
</gene>
<reference evidence="2" key="1">
    <citation type="submission" date="2013-08" db="EMBL/GenBank/DDBJ databases">
        <authorList>
            <person name="Mendez C."/>
            <person name="Richter M."/>
            <person name="Ferrer M."/>
            <person name="Sanchez J."/>
        </authorList>
    </citation>
    <scope>NUCLEOTIDE SEQUENCE</scope>
</reference>
<accession>T0Y686</accession>
<evidence type="ECO:0000259" key="1">
    <source>
        <dbReference type="Pfam" id="PF07992"/>
    </source>
</evidence>